<comment type="caution">
    <text evidence="1">The sequence shown here is derived from an EMBL/GenBank/DDBJ whole genome shotgun (WGS) entry which is preliminary data.</text>
</comment>
<reference evidence="1" key="1">
    <citation type="submission" date="2023-06" db="EMBL/GenBank/DDBJ databases">
        <title>Genome-scale phylogeny and comparative genomics of the fungal order Sordariales.</title>
        <authorList>
            <consortium name="Lawrence Berkeley National Laboratory"/>
            <person name="Hensen N."/>
            <person name="Bonometti L."/>
            <person name="Westerberg I."/>
            <person name="Brannstrom I.O."/>
            <person name="Guillou S."/>
            <person name="Cros-Aarteil S."/>
            <person name="Calhoun S."/>
            <person name="Haridas S."/>
            <person name="Kuo A."/>
            <person name="Mondo S."/>
            <person name="Pangilinan J."/>
            <person name="Riley R."/>
            <person name="Labutti K."/>
            <person name="Andreopoulos B."/>
            <person name="Lipzen A."/>
            <person name="Chen C."/>
            <person name="Yanf M."/>
            <person name="Daum C."/>
            <person name="Ng V."/>
            <person name="Clum A."/>
            <person name="Steindorff A."/>
            <person name="Ohm R."/>
            <person name="Martin F."/>
            <person name="Silar P."/>
            <person name="Natvig D."/>
            <person name="Lalanne C."/>
            <person name="Gautier V."/>
            <person name="Ament-Velasquez S.L."/>
            <person name="Kruys A."/>
            <person name="Hutchinson M.I."/>
            <person name="Powell A.J."/>
            <person name="Barry K."/>
            <person name="Miller A.N."/>
            <person name="Grigoriev I.V."/>
            <person name="Debuchy R."/>
            <person name="Gladieux P."/>
            <person name="Thoren M.H."/>
            <person name="Johannesson H."/>
        </authorList>
    </citation>
    <scope>NUCLEOTIDE SEQUENCE</scope>
    <source>
        <strain evidence="1">CBS 606.72</strain>
    </source>
</reference>
<dbReference type="AlphaFoldDB" id="A0AA40BWV2"/>
<sequence length="57" mass="6153">MVLSASLGVVRRWRPRLSIVRHPSIAHEGRHSAHGHDAAPSACVSHATLHAADGREQ</sequence>
<gene>
    <name evidence="1" type="ORF">B0T14DRAFT_523399</name>
</gene>
<evidence type="ECO:0000313" key="2">
    <source>
        <dbReference type="Proteomes" id="UP001175000"/>
    </source>
</evidence>
<protein>
    <submittedName>
        <fullName evidence="1">Uncharacterized protein</fullName>
    </submittedName>
</protein>
<name>A0AA40BWV2_9PEZI</name>
<dbReference type="EMBL" id="JAULSU010000005">
    <property type="protein sequence ID" value="KAK0616564.1"/>
    <property type="molecule type" value="Genomic_DNA"/>
</dbReference>
<accession>A0AA40BWV2</accession>
<dbReference type="Proteomes" id="UP001175000">
    <property type="component" value="Unassembled WGS sequence"/>
</dbReference>
<keyword evidence="2" id="KW-1185">Reference proteome</keyword>
<proteinExistence type="predicted"/>
<organism evidence="1 2">
    <name type="scientific">Immersiella caudata</name>
    <dbReference type="NCBI Taxonomy" id="314043"/>
    <lineage>
        <taxon>Eukaryota</taxon>
        <taxon>Fungi</taxon>
        <taxon>Dikarya</taxon>
        <taxon>Ascomycota</taxon>
        <taxon>Pezizomycotina</taxon>
        <taxon>Sordariomycetes</taxon>
        <taxon>Sordariomycetidae</taxon>
        <taxon>Sordariales</taxon>
        <taxon>Lasiosphaeriaceae</taxon>
        <taxon>Immersiella</taxon>
    </lineage>
</organism>
<evidence type="ECO:0000313" key="1">
    <source>
        <dbReference type="EMBL" id="KAK0616564.1"/>
    </source>
</evidence>